<keyword evidence="5" id="KW-1185">Reference proteome</keyword>
<evidence type="ECO:0000313" key="4">
    <source>
        <dbReference type="EMBL" id="MEN3067661.1"/>
    </source>
</evidence>
<dbReference type="Pfam" id="PF02769">
    <property type="entry name" value="AIRS_C"/>
    <property type="match status" value="1"/>
</dbReference>
<name>A0ABU9YVT5_9RHOO</name>
<evidence type="ECO:0000313" key="5">
    <source>
        <dbReference type="Proteomes" id="UP001410394"/>
    </source>
</evidence>
<evidence type="ECO:0000259" key="2">
    <source>
        <dbReference type="Pfam" id="PF00586"/>
    </source>
</evidence>
<evidence type="ECO:0000259" key="3">
    <source>
        <dbReference type="Pfam" id="PF02769"/>
    </source>
</evidence>
<protein>
    <submittedName>
        <fullName evidence="4">Sll0787 family AIR synthase-like protein</fullName>
    </submittedName>
</protein>
<dbReference type="InterPro" id="IPR006283">
    <property type="entry name" value="ThiL-like"/>
</dbReference>
<evidence type="ECO:0000256" key="1">
    <source>
        <dbReference type="ARBA" id="ARBA00022977"/>
    </source>
</evidence>
<dbReference type="InterPro" id="IPR010918">
    <property type="entry name" value="PurM-like_C_dom"/>
</dbReference>
<reference evidence="4 5" key="1">
    <citation type="journal article" date="2018" name="Int. J. Syst. Evol. Microbiol.">
        <title>Uliginosibacterium sediminicola sp. nov., isolated from freshwater sediment.</title>
        <authorList>
            <person name="Hwang W.M."/>
            <person name="Kim S.M."/>
            <person name="Kang K."/>
            <person name="Ahn T.Y."/>
        </authorList>
    </citation>
    <scope>NUCLEOTIDE SEQUENCE [LARGE SCALE GENOMIC DNA]</scope>
    <source>
        <strain evidence="4 5">M1-21</strain>
    </source>
</reference>
<dbReference type="PIRSF" id="PIRSF036540">
    <property type="entry name" value="UCP036540_AIR"/>
    <property type="match status" value="1"/>
</dbReference>
<dbReference type="InterPro" id="IPR016188">
    <property type="entry name" value="PurM-like_N"/>
</dbReference>
<dbReference type="InterPro" id="IPR036921">
    <property type="entry name" value="PurM-like_N_sf"/>
</dbReference>
<dbReference type="RefSeq" id="WP_345918431.1">
    <property type="nucleotide sequence ID" value="NZ_JBDIVE010000002.1"/>
</dbReference>
<dbReference type="CDD" id="cd02192">
    <property type="entry name" value="PurM-like3"/>
    <property type="match status" value="1"/>
</dbReference>
<gene>
    <name evidence="4" type="ORF">ABDB84_04155</name>
</gene>
<dbReference type="PANTHER" id="PTHR30270:SF0">
    <property type="entry name" value="THIAMINE-MONOPHOSPHATE KINASE"/>
    <property type="match status" value="1"/>
</dbReference>
<dbReference type="SUPFAM" id="SSF55326">
    <property type="entry name" value="PurM N-terminal domain-like"/>
    <property type="match status" value="1"/>
</dbReference>
<dbReference type="Proteomes" id="UP001410394">
    <property type="component" value="Unassembled WGS sequence"/>
</dbReference>
<dbReference type="Gene3D" id="3.30.1330.10">
    <property type="entry name" value="PurM-like, N-terminal domain"/>
    <property type="match status" value="1"/>
</dbReference>
<sequence>MNLQELVDVLRASRGFAHKRDIGDIVGALAQALPGGAQDMKQAVANGDDCAAIADADGYLLLAIEGMTEDFVASMPWFAGYSGVMVNISDIAAMGGRPIAVVDALWSKGMQPADEVLKGMAAASAAYGVPIVGGHSNKRSERGQLAVAILGRAQKLLSSFNARPGDTLMMAIDLRGAFEEPYPWWNASTRAPAARLRGDIALLPQLAEQGLCDAAKDISMAGALGTALMLLECSQVGAHIDIDAIPRPTGVPLLRWLTAFPSFGYVFSVRPQHVAAVQALFDAREIACAAVGEVRSGSQVSLQQADEQALLWDFAQDAFITASKREHAHAS</sequence>
<dbReference type="NCBIfam" id="TIGR04049">
    <property type="entry name" value="AIR_rel_sll0787"/>
    <property type="match status" value="1"/>
</dbReference>
<keyword evidence="1" id="KW-0784">Thiamine biosynthesis</keyword>
<dbReference type="SUPFAM" id="SSF56042">
    <property type="entry name" value="PurM C-terminal domain-like"/>
    <property type="match status" value="1"/>
</dbReference>
<dbReference type="Pfam" id="PF00586">
    <property type="entry name" value="AIRS"/>
    <property type="match status" value="1"/>
</dbReference>
<feature type="domain" description="PurM-like C-terminal" evidence="3">
    <location>
        <begin position="200"/>
        <end position="302"/>
    </location>
</feature>
<proteinExistence type="predicted"/>
<dbReference type="PANTHER" id="PTHR30270">
    <property type="entry name" value="THIAMINE-MONOPHOSPHATE KINASE"/>
    <property type="match status" value="1"/>
</dbReference>
<dbReference type="EMBL" id="JBDIVE010000002">
    <property type="protein sequence ID" value="MEN3067661.1"/>
    <property type="molecule type" value="Genomic_DNA"/>
</dbReference>
<organism evidence="4 5">
    <name type="scientific">Uliginosibacterium sediminicola</name>
    <dbReference type="NCBI Taxonomy" id="2024550"/>
    <lineage>
        <taxon>Bacteria</taxon>
        <taxon>Pseudomonadati</taxon>
        <taxon>Pseudomonadota</taxon>
        <taxon>Betaproteobacteria</taxon>
        <taxon>Rhodocyclales</taxon>
        <taxon>Zoogloeaceae</taxon>
        <taxon>Uliginosibacterium</taxon>
    </lineage>
</organism>
<feature type="domain" description="PurM-like N-terminal" evidence="2">
    <location>
        <begin position="47"/>
        <end position="151"/>
    </location>
</feature>
<accession>A0ABU9YVT5</accession>
<dbReference type="InterPro" id="IPR011413">
    <property type="entry name" value="UCP036540_AIR"/>
</dbReference>
<dbReference type="InterPro" id="IPR036676">
    <property type="entry name" value="PurM-like_C_sf"/>
</dbReference>
<dbReference type="InterPro" id="IPR024030">
    <property type="entry name" value="AIR_synthase-rel_sll0787"/>
</dbReference>
<comment type="caution">
    <text evidence="4">The sequence shown here is derived from an EMBL/GenBank/DDBJ whole genome shotgun (WGS) entry which is preliminary data.</text>
</comment>
<dbReference type="Gene3D" id="3.90.650.10">
    <property type="entry name" value="PurM-like C-terminal domain"/>
    <property type="match status" value="1"/>
</dbReference>